<feature type="binding site" evidence="7">
    <location>
        <position position="134"/>
    </location>
    <ligand>
        <name>Zn(2+)</name>
        <dbReference type="ChEBI" id="CHEBI:29105"/>
        <note>catalytic</note>
    </ligand>
</feature>
<accession>A0A345ZZ31</accession>
<evidence type="ECO:0000256" key="2">
    <source>
        <dbReference type="ARBA" id="ARBA00022722"/>
    </source>
</evidence>
<dbReference type="OrthoDB" id="9807740at2"/>
<dbReference type="GO" id="GO:0008270">
    <property type="term" value="F:zinc ion binding"/>
    <property type="evidence" value="ECO:0007669"/>
    <property type="project" value="UniProtKB-UniRule"/>
</dbReference>
<dbReference type="PROSITE" id="PS01306">
    <property type="entry name" value="UPF0054"/>
    <property type="match status" value="1"/>
</dbReference>
<dbReference type="SUPFAM" id="SSF55486">
    <property type="entry name" value="Metalloproteases ('zincins'), catalytic domain"/>
    <property type="match status" value="1"/>
</dbReference>
<feature type="binding site" evidence="7">
    <location>
        <position position="128"/>
    </location>
    <ligand>
        <name>Zn(2+)</name>
        <dbReference type="ChEBI" id="CHEBI:29105"/>
        <note>catalytic</note>
    </ligand>
</feature>
<dbReference type="Proteomes" id="UP000254889">
    <property type="component" value="Chromosome"/>
</dbReference>
<keyword evidence="3 7" id="KW-0479">Metal-binding</keyword>
<dbReference type="Pfam" id="PF02130">
    <property type="entry name" value="YbeY"/>
    <property type="match status" value="1"/>
</dbReference>
<proteinExistence type="inferred from homology"/>
<evidence type="ECO:0000256" key="7">
    <source>
        <dbReference type="HAMAP-Rule" id="MF_00009"/>
    </source>
</evidence>
<keyword evidence="7" id="KW-0690">Ribosome biogenesis</keyword>
<dbReference type="InterPro" id="IPR002036">
    <property type="entry name" value="YbeY"/>
</dbReference>
<evidence type="ECO:0000256" key="4">
    <source>
        <dbReference type="ARBA" id="ARBA00022759"/>
    </source>
</evidence>
<dbReference type="GO" id="GO:0006364">
    <property type="term" value="P:rRNA processing"/>
    <property type="evidence" value="ECO:0007669"/>
    <property type="project" value="UniProtKB-UniRule"/>
</dbReference>
<dbReference type="PANTHER" id="PTHR46986:SF1">
    <property type="entry name" value="ENDORIBONUCLEASE YBEY, CHLOROPLASTIC"/>
    <property type="match status" value="1"/>
</dbReference>
<keyword evidence="7" id="KW-0698">rRNA processing</keyword>
<reference evidence="8 9" key="1">
    <citation type="submission" date="2018-07" db="EMBL/GenBank/DDBJ databases">
        <authorList>
            <person name="Quirk P.G."/>
            <person name="Krulwich T.A."/>
        </authorList>
    </citation>
    <scope>NUCLEOTIDE SEQUENCE [LARGE SCALE GENOMIC DNA]</scope>
    <source>
        <strain evidence="8 9">CC-BB4</strain>
    </source>
</reference>
<dbReference type="EMBL" id="CP031417">
    <property type="protein sequence ID" value="AXK82178.1"/>
    <property type="molecule type" value="Genomic_DNA"/>
</dbReference>
<dbReference type="GO" id="GO:0004222">
    <property type="term" value="F:metalloendopeptidase activity"/>
    <property type="evidence" value="ECO:0007669"/>
    <property type="project" value="InterPro"/>
</dbReference>
<keyword evidence="5 7" id="KW-0378">Hydrolase</keyword>
<protein>
    <recommendedName>
        <fullName evidence="7">Endoribonuclease YbeY</fullName>
        <ecNumber evidence="7">3.1.-.-</ecNumber>
    </recommendedName>
</protein>
<dbReference type="GO" id="GO:0005737">
    <property type="term" value="C:cytoplasm"/>
    <property type="evidence" value="ECO:0007669"/>
    <property type="project" value="UniProtKB-SubCell"/>
</dbReference>
<evidence type="ECO:0000256" key="3">
    <source>
        <dbReference type="ARBA" id="ARBA00022723"/>
    </source>
</evidence>
<name>A0A345ZZ31_9HYPH</name>
<dbReference type="Gene3D" id="3.40.390.30">
    <property type="entry name" value="Metalloproteases ('zincins'), catalytic domain"/>
    <property type="match status" value="1"/>
</dbReference>
<evidence type="ECO:0000313" key="9">
    <source>
        <dbReference type="Proteomes" id="UP000254889"/>
    </source>
</evidence>
<dbReference type="PANTHER" id="PTHR46986">
    <property type="entry name" value="ENDORIBONUCLEASE YBEY, CHLOROPLASTIC"/>
    <property type="match status" value="1"/>
</dbReference>
<dbReference type="GO" id="GO:0004521">
    <property type="term" value="F:RNA endonuclease activity"/>
    <property type="evidence" value="ECO:0007669"/>
    <property type="project" value="UniProtKB-UniRule"/>
</dbReference>
<dbReference type="HAMAP" id="MF_00009">
    <property type="entry name" value="Endoribonucl_YbeY"/>
    <property type="match status" value="1"/>
</dbReference>
<sequence length="168" mass="18387">MSAAVKQRVTAPEIDFDVQSPLWDQLPEAEDTVRTAIAAAAAFEPAAGEMSVILTDDASIRVLNRDWRKLDKPTNVLSFPAATPKIAGVPALLGDVVVAYETLAREADEEKKPVLHHLAHLVVHGYLHLLGYDHETDSEAEAMEGLERQILARLNIADPYRAREGDNA</sequence>
<dbReference type="RefSeq" id="WP_115692557.1">
    <property type="nucleotide sequence ID" value="NZ_CP031417.1"/>
</dbReference>
<feature type="binding site" evidence="7">
    <location>
        <position position="124"/>
    </location>
    <ligand>
        <name>Zn(2+)</name>
        <dbReference type="ChEBI" id="CHEBI:29105"/>
        <note>catalytic</note>
    </ligand>
</feature>
<dbReference type="NCBIfam" id="TIGR00043">
    <property type="entry name" value="rRNA maturation RNase YbeY"/>
    <property type="match status" value="1"/>
</dbReference>
<keyword evidence="2 7" id="KW-0540">Nuclease</keyword>
<evidence type="ECO:0000313" key="8">
    <source>
        <dbReference type="EMBL" id="AXK82178.1"/>
    </source>
</evidence>
<organism evidence="8 9">
    <name type="scientific">Pseudolabrys taiwanensis</name>
    <dbReference type="NCBI Taxonomy" id="331696"/>
    <lineage>
        <taxon>Bacteria</taxon>
        <taxon>Pseudomonadati</taxon>
        <taxon>Pseudomonadota</taxon>
        <taxon>Alphaproteobacteria</taxon>
        <taxon>Hyphomicrobiales</taxon>
        <taxon>Xanthobacteraceae</taxon>
        <taxon>Pseudolabrys</taxon>
    </lineage>
</organism>
<keyword evidence="9" id="KW-1185">Reference proteome</keyword>
<keyword evidence="7" id="KW-0963">Cytoplasm</keyword>
<dbReference type="InterPro" id="IPR020549">
    <property type="entry name" value="YbeY_CS"/>
</dbReference>
<evidence type="ECO:0000256" key="5">
    <source>
        <dbReference type="ARBA" id="ARBA00022801"/>
    </source>
</evidence>
<keyword evidence="4 7" id="KW-0255">Endonuclease</keyword>
<comment type="subcellular location">
    <subcellularLocation>
        <location evidence="7">Cytoplasm</location>
    </subcellularLocation>
</comment>
<evidence type="ECO:0000256" key="6">
    <source>
        <dbReference type="ARBA" id="ARBA00022833"/>
    </source>
</evidence>
<dbReference type="EC" id="3.1.-.-" evidence="7"/>
<comment type="cofactor">
    <cofactor evidence="7">
        <name>Zn(2+)</name>
        <dbReference type="ChEBI" id="CHEBI:29105"/>
    </cofactor>
    <text evidence="7">Binds 1 zinc ion.</text>
</comment>
<dbReference type="InterPro" id="IPR023091">
    <property type="entry name" value="MetalPrtase_cat_dom_sf_prd"/>
</dbReference>
<keyword evidence="6 7" id="KW-0862">Zinc</keyword>
<comment type="function">
    <text evidence="7">Single strand-specific metallo-endoribonuclease involved in late-stage 70S ribosome quality control and in maturation of the 3' terminus of the 16S rRNA.</text>
</comment>
<dbReference type="AlphaFoldDB" id="A0A345ZZ31"/>
<dbReference type="KEGG" id="ptaw:DW352_17585"/>
<evidence type="ECO:0000256" key="1">
    <source>
        <dbReference type="ARBA" id="ARBA00010875"/>
    </source>
</evidence>
<comment type="similarity">
    <text evidence="1 7">Belongs to the endoribonuclease YbeY family.</text>
</comment>
<gene>
    <name evidence="7 8" type="primary">ybeY</name>
    <name evidence="8" type="ORF">DW352_17585</name>
</gene>